<feature type="binding site" evidence="12">
    <location>
        <position position="163"/>
    </location>
    <ligand>
        <name>substrate</name>
    </ligand>
</feature>
<feature type="binding site" evidence="12">
    <location>
        <position position="311"/>
    </location>
    <ligand>
        <name>substrate</name>
    </ligand>
</feature>
<dbReference type="AlphaFoldDB" id="A0A537KY94"/>
<dbReference type="PANTHER" id="PTHR11902:SF1">
    <property type="entry name" value="ENOLASE"/>
    <property type="match status" value="1"/>
</dbReference>
<feature type="binding site" evidence="12">
    <location>
        <position position="154"/>
    </location>
    <ligand>
        <name>substrate</name>
    </ligand>
</feature>
<dbReference type="SUPFAM" id="SSF51604">
    <property type="entry name" value="Enolase C-terminal domain-like"/>
    <property type="match status" value="1"/>
</dbReference>
<feature type="binding site" evidence="10">
    <location>
        <position position="366"/>
    </location>
    <ligand>
        <name>(2R)-2-phosphoglycerate</name>
        <dbReference type="ChEBI" id="CHEBI:58289"/>
    </ligand>
</feature>
<evidence type="ECO:0000259" key="15">
    <source>
        <dbReference type="SMART" id="SM01192"/>
    </source>
</evidence>
<dbReference type="PROSITE" id="PS00164">
    <property type="entry name" value="ENOLASE"/>
    <property type="match status" value="1"/>
</dbReference>
<feature type="binding site" evidence="10 13">
    <location>
        <position position="284"/>
    </location>
    <ligand>
        <name>Mg(2+)</name>
        <dbReference type="ChEBI" id="CHEBI:18420"/>
    </ligand>
</feature>
<comment type="cofactor">
    <cofactor evidence="10">
        <name>Mg(2+)</name>
        <dbReference type="ChEBI" id="CHEBI:18420"/>
    </cofactor>
    <text evidence="10">Binds a second Mg(2+) ion via substrate during catalysis.</text>
</comment>
<accession>A0A537KY94</accession>
<proteinExistence type="inferred from homology"/>
<dbReference type="SMART" id="SM01193">
    <property type="entry name" value="Enolase_N"/>
    <property type="match status" value="1"/>
</dbReference>
<feature type="region of interest" description="Disordered" evidence="14">
    <location>
        <begin position="422"/>
        <end position="443"/>
    </location>
</feature>
<evidence type="ECO:0000256" key="10">
    <source>
        <dbReference type="HAMAP-Rule" id="MF_00318"/>
    </source>
</evidence>
<dbReference type="PANTHER" id="PTHR11902">
    <property type="entry name" value="ENOLASE"/>
    <property type="match status" value="1"/>
</dbReference>
<dbReference type="EMBL" id="VBAL01000112">
    <property type="protein sequence ID" value="TMJ00679.1"/>
    <property type="molecule type" value="Genomic_DNA"/>
</dbReference>
<feature type="domain" description="Enolase N-terminal" evidence="16">
    <location>
        <begin position="4"/>
        <end position="134"/>
    </location>
</feature>
<dbReference type="FunFam" id="3.30.390.10:FF:000001">
    <property type="entry name" value="Enolase"/>
    <property type="match status" value="1"/>
</dbReference>
<dbReference type="InterPro" id="IPR020810">
    <property type="entry name" value="Enolase_C"/>
</dbReference>
<comment type="pathway">
    <text evidence="1 10">Carbohydrate degradation; glycolysis; pyruvate from D-glyceraldehyde 3-phosphate: step 4/5.</text>
</comment>
<dbReference type="SFLD" id="SFLDF00002">
    <property type="entry name" value="enolase"/>
    <property type="match status" value="1"/>
</dbReference>
<dbReference type="UniPathway" id="UPA00109">
    <property type="reaction ID" value="UER00187"/>
</dbReference>
<feature type="binding site" evidence="10">
    <location>
        <position position="162"/>
    </location>
    <ligand>
        <name>(2R)-2-phosphoglycerate</name>
        <dbReference type="ChEBI" id="CHEBI:58289"/>
    </ligand>
</feature>
<dbReference type="Gene3D" id="3.30.390.10">
    <property type="entry name" value="Enolase-like, N-terminal domain"/>
    <property type="match status" value="1"/>
</dbReference>
<evidence type="ECO:0000256" key="3">
    <source>
        <dbReference type="ARBA" id="ARBA00012058"/>
    </source>
</evidence>
<evidence type="ECO:0000256" key="1">
    <source>
        <dbReference type="ARBA" id="ARBA00005031"/>
    </source>
</evidence>
<keyword evidence="9 10" id="KW-0456">Lyase</keyword>
<dbReference type="InterPro" id="IPR020809">
    <property type="entry name" value="Enolase_CS"/>
</dbReference>
<dbReference type="GO" id="GO:0000015">
    <property type="term" value="C:phosphopyruvate hydratase complex"/>
    <property type="evidence" value="ECO:0007669"/>
    <property type="project" value="InterPro"/>
</dbReference>
<evidence type="ECO:0000256" key="7">
    <source>
        <dbReference type="ARBA" id="ARBA00022842"/>
    </source>
</evidence>
<dbReference type="CDD" id="cd03313">
    <property type="entry name" value="enolase"/>
    <property type="match status" value="1"/>
</dbReference>
<evidence type="ECO:0000256" key="12">
    <source>
        <dbReference type="PIRSR" id="PIRSR001400-2"/>
    </source>
</evidence>
<protein>
    <recommendedName>
        <fullName evidence="4 10">Enolase</fullName>
        <ecNumber evidence="3 10">4.2.1.11</ecNumber>
    </recommendedName>
    <alternativeName>
        <fullName evidence="10">2-phospho-D-glycerate hydro-lyase</fullName>
    </alternativeName>
    <alternativeName>
        <fullName evidence="10">2-phosphoglycerate dehydratase</fullName>
    </alternativeName>
</protein>
<evidence type="ECO:0000256" key="8">
    <source>
        <dbReference type="ARBA" id="ARBA00023152"/>
    </source>
</evidence>
<sequence length="443" mass="46912">MPAIAAVHAREILDSRGNPTVEVDIRLSDGGFGRAAVPSGASTGVHEALELRDGDAGRYAGKGVLRAVANVNDRIAPKVAGREALDQAGLDRLLIELDGTPNKSALGANALLGVSLAAAKAAAASRHEPLYRYLNREARTLPVPLMNVINGGLHADNPLDVQEFMLVPIGGARFADALRMGVETFHALRSILRGRELSTAVGDEGGFAPALRSTEEVLDVLLDAIRKAGYRAGTDVAVAIDVAASNLYKNGTYRFAGEGIQRQTGELLTYYARLCETYPIVSLEDGLAEDEWEGWRDLTARLGSTTQLVGDDLFVTNPARLRRGIELHVANAILIKVNQIGTLTETLEAVATARAAGYASIISHRSGDTEDTTIADLAVATGAGQIKTGAPSRSERVAKYNQLLRIEEELGDRAIFPGAAAFKGAGQLPGDQATRGPRKPGNR</sequence>
<dbReference type="GO" id="GO:0005576">
    <property type="term" value="C:extracellular region"/>
    <property type="evidence" value="ECO:0007669"/>
    <property type="project" value="UniProtKB-SubCell"/>
</dbReference>
<evidence type="ECO:0000313" key="17">
    <source>
        <dbReference type="EMBL" id="TMJ00679.1"/>
    </source>
</evidence>
<dbReference type="GO" id="GO:0004634">
    <property type="term" value="F:phosphopyruvate hydratase activity"/>
    <property type="evidence" value="ECO:0007669"/>
    <property type="project" value="UniProtKB-UniRule"/>
</dbReference>
<comment type="catalytic activity">
    <reaction evidence="10">
        <text>(2R)-2-phosphoglycerate = phosphoenolpyruvate + H2O</text>
        <dbReference type="Rhea" id="RHEA:10164"/>
        <dbReference type="ChEBI" id="CHEBI:15377"/>
        <dbReference type="ChEBI" id="CHEBI:58289"/>
        <dbReference type="ChEBI" id="CHEBI:58702"/>
        <dbReference type="EC" id="4.2.1.11"/>
    </reaction>
</comment>
<organism evidence="17 18">
    <name type="scientific">Candidatus Segetimicrobium genomatis</name>
    <dbReference type="NCBI Taxonomy" id="2569760"/>
    <lineage>
        <taxon>Bacteria</taxon>
        <taxon>Bacillati</taxon>
        <taxon>Candidatus Sysuimicrobiota</taxon>
        <taxon>Candidatus Sysuimicrobiia</taxon>
        <taxon>Candidatus Sysuimicrobiales</taxon>
        <taxon>Candidatus Segetimicrobiaceae</taxon>
        <taxon>Candidatus Segetimicrobium</taxon>
    </lineage>
</organism>
<evidence type="ECO:0000256" key="13">
    <source>
        <dbReference type="PIRSR" id="PIRSR001400-3"/>
    </source>
</evidence>
<dbReference type="InterPro" id="IPR000941">
    <property type="entry name" value="Enolase"/>
</dbReference>
<feature type="binding site" evidence="12">
    <location>
        <begin position="363"/>
        <end position="366"/>
    </location>
    <ligand>
        <name>substrate</name>
    </ligand>
</feature>
<feature type="binding site" evidence="10">
    <location>
        <position position="365"/>
    </location>
    <ligand>
        <name>(2R)-2-phosphoglycerate</name>
        <dbReference type="ChEBI" id="CHEBI:58289"/>
    </ligand>
</feature>
<dbReference type="HAMAP" id="MF_00318">
    <property type="entry name" value="Enolase"/>
    <property type="match status" value="1"/>
</dbReference>
<dbReference type="SMART" id="SM01192">
    <property type="entry name" value="Enolase_C"/>
    <property type="match status" value="1"/>
</dbReference>
<comment type="subcellular location">
    <subcellularLocation>
        <location evidence="10">Cytoplasm</location>
    </subcellularLocation>
    <subcellularLocation>
        <location evidence="10">Secreted</location>
    </subcellularLocation>
    <subcellularLocation>
        <location evidence="10">Cell surface</location>
    </subcellularLocation>
    <text evidence="10">Fractions of enolase are present in both the cytoplasm and on the cell surface.</text>
</comment>
<evidence type="ECO:0000256" key="5">
    <source>
        <dbReference type="ARBA" id="ARBA00022525"/>
    </source>
</evidence>
<gene>
    <name evidence="10" type="primary">eno</name>
    <name evidence="17" type="ORF">E6H01_08845</name>
</gene>
<keyword evidence="7 10" id="KW-0460">Magnesium</keyword>
<feature type="binding site" evidence="12">
    <location>
        <position position="387"/>
    </location>
    <ligand>
        <name>substrate</name>
    </ligand>
</feature>
<dbReference type="GO" id="GO:0006096">
    <property type="term" value="P:glycolytic process"/>
    <property type="evidence" value="ECO:0007669"/>
    <property type="project" value="UniProtKB-UniRule"/>
</dbReference>
<feature type="binding site" evidence="10 13">
    <location>
        <position position="311"/>
    </location>
    <ligand>
        <name>Mg(2+)</name>
        <dbReference type="ChEBI" id="CHEBI:18420"/>
    </ligand>
</feature>
<evidence type="ECO:0000256" key="4">
    <source>
        <dbReference type="ARBA" id="ARBA00017068"/>
    </source>
</evidence>
<dbReference type="GO" id="GO:0000287">
    <property type="term" value="F:magnesium ion binding"/>
    <property type="evidence" value="ECO:0007669"/>
    <property type="project" value="UniProtKB-UniRule"/>
</dbReference>
<evidence type="ECO:0000256" key="11">
    <source>
        <dbReference type="PIRSR" id="PIRSR001400-1"/>
    </source>
</evidence>
<comment type="caution">
    <text evidence="17">The sequence shown here is derived from an EMBL/GenBank/DDBJ whole genome shotgun (WGS) entry which is preliminary data.</text>
</comment>
<dbReference type="Proteomes" id="UP000319353">
    <property type="component" value="Unassembled WGS sequence"/>
</dbReference>
<feature type="binding site" evidence="12">
    <location>
        <position position="284"/>
    </location>
    <ligand>
        <name>substrate</name>
    </ligand>
</feature>
<dbReference type="NCBIfam" id="TIGR01060">
    <property type="entry name" value="eno"/>
    <property type="match status" value="1"/>
</dbReference>
<keyword evidence="8 10" id="KW-0324">Glycolysis</keyword>
<dbReference type="InterPro" id="IPR036849">
    <property type="entry name" value="Enolase-like_C_sf"/>
</dbReference>
<dbReference type="Gene3D" id="3.20.20.120">
    <property type="entry name" value="Enolase-like C-terminal domain"/>
    <property type="match status" value="1"/>
</dbReference>
<comment type="similarity">
    <text evidence="2 10">Belongs to the enolase family.</text>
</comment>
<dbReference type="SUPFAM" id="SSF54826">
    <property type="entry name" value="Enolase N-terminal domain-like"/>
    <property type="match status" value="1"/>
</dbReference>
<keyword evidence="6 10" id="KW-0479">Metal-binding</keyword>
<keyword evidence="17" id="KW-0670">Pyruvate</keyword>
<feature type="binding site" evidence="10">
    <location>
        <position position="387"/>
    </location>
    <ligand>
        <name>(2R)-2-phosphoglycerate</name>
        <dbReference type="ChEBI" id="CHEBI:58289"/>
    </ligand>
</feature>
<feature type="active site" description="Proton donor" evidence="10 11">
    <location>
        <position position="204"/>
    </location>
</feature>
<evidence type="ECO:0000259" key="16">
    <source>
        <dbReference type="SMART" id="SM01193"/>
    </source>
</evidence>
<comment type="function">
    <text evidence="10">Catalyzes the reversible conversion of 2-phosphoglycerate (2-PG) into phosphoenolpyruvate (PEP). It is essential for the degradation of carbohydrates via glycolysis.</text>
</comment>
<feature type="binding site" evidence="10">
    <location>
        <position position="336"/>
    </location>
    <ligand>
        <name>(2R)-2-phosphoglycerate</name>
        <dbReference type="ChEBI" id="CHEBI:58289"/>
    </ligand>
</feature>
<feature type="active site" description="Proton acceptor" evidence="10 11">
    <location>
        <position position="336"/>
    </location>
</feature>
<dbReference type="InterPro" id="IPR029017">
    <property type="entry name" value="Enolase-like_N"/>
</dbReference>
<evidence type="ECO:0000256" key="6">
    <source>
        <dbReference type="ARBA" id="ARBA00022723"/>
    </source>
</evidence>
<reference evidence="17 18" key="1">
    <citation type="journal article" date="2019" name="Nat. Microbiol.">
        <title>Mediterranean grassland soil C-N compound turnover is dependent on rainfall and depth, and is mediated by genomically divergent microorganisms.</title>
        <authorList>
            <person name="Diamond S."/>
            <person name="Andeer P.F."/>
            <person name="Li Z."/>
            <person name="Crits-Christoph A."/>
            <person name="Burstein D."/>
            <person name="Anantharaman K."/>
            <person name="Lane K.R."/>
            <person name="Thomas B.C."/>
            <person name="Pan C."/>
            <person name="Northen T.R."/>
            <person name="Banfield J.F."/>
        </authorList>
    </citation>
    <scope>NUCLEOTIDE SEQUENCE [LARGE SCALE GENOMIC DNA]</scope>
    <source>
        <strain evidence="17">NP_4</strain>
    </source>
</reference>
<feature type="domain" description="Enolase C-terminal TIM barrel" evidence="15">
    <location>
        <begin position="138"/>
        <end position="424"/>
    </location>
</feature>
<keyword evidence="10" id="KW-0963">Cytoplasm</keyword>
<evidence type="ECO:0000313" key="18">
    <source>
        <dbReference type="Proteomes" id="UP000319353"/>
    </source>
</evidence>
<evidence type="ECO:0000256" key="9">
    <source>
        <dbReference type="ARBA" id="ARBA00023239"/>
    </source>
</evidence>
<feature type="binding site" evidence="10 13">
    <location>
        <position position="241"/>
    </location>
    <ligand>
        <name>Mg(2+)</name>
        <dbReference type="ChEBI" id="CHEBI:18420"/>
    </ligand>
</feature>
<dbReference type="EC" id="4.2.1.11" evidence="3 10"/>
<evidence type="ECO:0000256" key="14">
    <source>
        <dbReference type="SAM" id="MobiDB-lite"/>
    </source>
</evidence>
<name>A0A537KY94_9BACT</name>
<dbReference type="PIRSF" id="PIRSF001400">
    <property type="entry name" value="Enolase"/>
    <property type="match status" value="1"/>
</dbReference>
<dbReference type="SFLD" id="SFLDG00178">
    <property type="entry name" value="enolase"/>
    <property type="match status" value="1"/>
</dbReference>
<dbReference type="Pfam" id="PF03952">
    <property type="entry name" value="Enolase_N"/>
    <property type="match status" value="1"/>
</dbReference>
<dbReference type="SFLD" id="SFLDS00001">
    <property type="entry name" value="Enolase"/>
    <property type="match status" value="1"/>
</dbReference>
<dbReference type="Pfam" id="PF00113">
    <property type="entry name" value="Enolase_C"/>
    <property type="match status" value="1"/>
</dbReference>
<comment type="cofactor">
    <cofactor evidence="13">
        <name>Mg(2+)</name>
        <dbReference type="ChEBI" id="CHEBI:18420"/>
    </cofactor>
    <text evidence="13">Mg(2+) is required for catalysis and for stabilizing the dimer.</text>
</comment>
<evidence type="ECO:0000256" key="2">
    <source>
        <dbReference type="ARBA" id="ARBA00009604"/>
    </source>
</evidence>
<dbReference type="PRINTS" id="PR00148">
    <property type="entry name" value="ENOLASE"/>
</dbReference>
<dbReference type="InterPro" id="IPR020811">
    <property type="entry name" value="Enolase_N"/>
</dbReference>
<keyword evidence="5 10" id="KW-0964">Secreted</keyword>
<dbReference type="GO" id="GO:0009986">
    <property type="term" value="C:cell surface"/>
    <property type="evidence" value="ECO:0007669"/>
    <property type="project" value="UniProtKB-SubCell"/>
</dbReference>